<accession>A0ACB8T067</accession>
<comment type="caution">
    <text evidence="1">The sequence shown here is derived from an EMBL/GenBank/DDBJ whole genome shotgun (WGS) entry which is preliminary data.</text>
</comment>
<evidence type="ECO:0000313" key="2">
    <source>
        <dbReference type="Proteomes" id="UP000814140"/>
    </source>
</evidence>
<sequence>MPARHVHAAPRAPSPLLRPASSRAAAAASASDMSELNLDEDALIWLDTTLPSGAPPAFNLLTPFPIIPPGVDNVEEYLLRQHLRTLEERCTIGGWRAEVAGATQPDAERVADEEDELDSDSEGGGGSLVGGEYTDSMEEEDELEDDEEGGTDQATVTEADAMEEEERHQREGTSASEEAQLAESIALLCASLYPSFFPASEAQREREWGAFAEYTRARSGETAHLLPGYVPSRAGPRTEHLPAFPSDHFDAWRIPQVAPATDGRIDPDYIVDASDDGDEVWGPDVGGPFCLPPTGAHPPRWVPGVRPARRAPSVSVRFNHRNVPYARAPAVRAGYV</sequence>
<protein>
    <submittedName>
        <fullName evidence="1">Uncharacterized protein</fullName>
    </submittedName>
</protein>
<dbReference type="Proteomes" id="UP000814140">
    <property type="component" value="Unassembled WGS sequence"/>
</dbReference>
<reference evidence="1" key="1">
    <citation type="submission" date="2021-03" db="EMBL/GenBank/DDBJ databases">
        <authorList>
            <consortium name="DOE Joint Genome Institute"/>
            <person name="Ahrendt S."/>
            <person name="Looney B.P."/>
            <person name="Miyauchi S."/>
            <person name="Morin E."/>
            <person name="Drula E."/>
            <person name="Courty P.E."/>
            <person name="Chicoki N."/>
            <person name="Fauchery L."/>
            <person name="Kohler A."/>
            <person name="Kuo A."/>
            <person name="Labutti K."/>
            <person name="Pangilinan J."/>
            <person name="Lipzen A."/>
            <person name="Riley R."/>
            <person name="Andreopoulos W."/>
            <person name="He G."/>
            <person name="Johnson J."/>
            <person name="Barry K.W."/>
            <person name="Grigoriev I.V."/>
            <person name="Nagy L."/>
            <person name="Hibbett D."/>
            <person name="Henrissat B."/>
            <person name="Matheny P.B."/>
            <person name="Labbe J."/>
            <person name="Martin F."/>
        </authorList>
    </citation>
    <scope>NUCLEOTIDE SEQUENCE</scope>
    <source>
        <strain evidence="1">HHB10654</strain>
    </source>
</reference>
<reference evidence="1" key="2">
    <citation type="journal article" date="2022" name="New Phytol.">
        <title>Evolutionary transition to the ectomycorrhizal habit in the genomes of a hyperdiverse lineage of mushroom-forming fungi.</title>
        <authorList>
            <person name="Looney B."/>
            <person name="Miyauchi S."/>
            <person name="Morin E."/>
            <person name="Drula E."/>
            <person name="Courty P.E."/>
            <person name="Kohler A."/>
            <person name="Kuo A."/>
            <person name="LaButti K."/>
            <person name="Pangilinan J."/>
            <person name="Lipzen A."/>
            <person name="Riley R."/>
            <person name="Andreopoulos W."/>
            <person name="He G."/>
            <person name="Johnson J."/>
            <person name="Nolan M."/>
            <person name="Tritt A."/>
            <person name="Barry K.W."/>
            <person name="Grigoriev I.V."/>
            <person name="Nagy L.G."/>
            <person name="Hibbett D."/>
            <person name="Henrissat B."/>
            <person name="Matheny P.B."/>
            <person name="Labbe J."/>
            <person name="Martin F.M."/>
        </authorList>
    </citation>
    <scope>NUCLEOTIDE SEQUENCE</scope>
    <source>
        <strain evidence="1">HHB10654</strain>
    </source>
</reference>
<proteinExistence type="predicted"/>
<gene>
    <name evidence="1" type="ORF">BV25DRAFT_1826111</name>
</gene>
<dbReference type="EMBL" id="MU277210">
    <property type="protein sequence ID" value="KAI0061825.1"/>
    <property type="molecule type" value="Genomic_DNA"/>
</dbReference>
<organism evidence="1 2">
    <name type="scientific">Artomyces pyxidatus</name>
    <dbReference type="NCBI Taxonomy" id="48021"/>
    <lineage>
        <taxon>Eukaryota</taxon>
        <taxon>Fungi</taxon>
        <taxon>Dikarya</taxon>
        <taxon>Basidiomycota</taxon>
        <taxon>Agaricomycotina</taxon>
        <taxon>Agaricomycetes</taxon>
        <taxon>Russulales</taxon>
        <taxon>Auriscalpiaceae</taxon>
        <taxon>Artomyces</taxon>
    </lineage>
</organism>
<keyword evidence="2" id="KW-1185">Reference proteome</keyword>
<name>A0ACB8T067_9AGAM</name>
<evidence type="ECO:0000313" key="1">
    <source>
        <dbReference type="EMBL" id="KAI0061825.1"/>
    </source>
</evidence>